<dbReference type="Proteomes" id="UP000077202">
    <property type="component" value="Unassembled WGS sequence"/>
</dbReference>
<sequence length="92" mass="10331">MSKEAQSQEHQVSVNLANLSDLDKREEQKIEVYALMAFRNTRVLEADGFSGQLRRSLHSSQNPGYGHLAFIKNILQTLAKEGLVPNRNGTFS</sequence>
<gene>
    <name evidence="1" type="ORF">AXG93_1543s1620</name>
</gene>
<evidence type="ECO:0000313" key="2">
    <source>
        <dbReference type="Proteomes" id="UP000077202"/>
    </source>
</evidence>
<keyword evidence="2" id="KW-1185">Reference proteome</keyword>
<dbReference type="EMBL" id="LVLJ01002329">
    <property type="protein sequence ID" value="OAE25545.1"/>
    <property type="molecule type" value="Genomic_DNA"/>
</dbReference>
<proteinExistence type="predicted"/>
<name>A0A176VZC7_MARPO</name>
<accession>A0A176VZC7</accession>
<reference evidence="1" key="1">
    <citation type="submission" date="2016-03" db="EMBL/GenBank/DDBJ databases">
        <title>Mechanisms controlling the formation of the plant cell surface in tip-growing cells are functionally conserved among land plants.</title>
        <authorList>
            <person name="Honkanen S."/>
            <person name="Jones V.A."/>
            <person name="Morieri G."/>
            <person name="Champion C."/>
            <person name="Hetherington A.J."/>
            <person name="Kelly S."/>
            <person name="Saint-Marcoux D."/>
            <person name="Proust H."/>
            <person name="Prescott H."/>
            <person name="Dolan L."/>
        </authorList>
    </citation>
    <scope>NUCLEOTIDE SEQUENCE [LARGE SCALE GENOMIC DNA]</scope>
    <source>
        <tissue evidence="1">Whole gametophyte</tissue>
    </source>
</reference>
<comment type="caution">
    <text evidence="1">The sequence shown here is derived from an EMBL/GenBank/DDBJ whole genome shotgun (WGS) entry which is preliminary data.</text>
</comment>
<dbReference type="AlphaFoldDB" id="A0A176VZC7"/>
<evidence type="ECO:0000313" key="1">
    <source>
        <dbReference type="EMBL" id="OAE25545.1"/>
    </source>
</evidence>
<protein>
    <submittedName>
        <fullName evidence="1">Uncharacterized protein</fullName>
    </submittedName>
</protein>
<organism evidence="1 2">
    <name type="scientific">Marchantia polymorpha subsp. ruderalis</name>
    <dbReference type="NCBI Taxonomy" id="1480154"/>
    <lineage>
        <taxon>Eukaryota</taxon>
        <taxon>Viridiplantae</taxon>
        <taxon>Streptophyta</taxon>
        <taxon>Embryophyta</taxon>
        <taxon>Marchantiophyta</taxon>
        <taxon>Marchantiopsida</taxon>
        <taxon>Marchantiidae</taxon>
        <taxon>Marchantiales</taxon>
        <taxon>Marchantiaceae</taxon>
        <taxon>Marchantia</taxon>
    </lineage>
</organism>